<dbReference type="AlphaFoldDB" id="A0A9W8Z723"/>
<dbReference type="InterPro" id="IPR017972">
    <property type="entry name" value="Cyt_P450_CS"/>
</dbReference>
<keyword evidence="6 8" id="KW-0503">Monooxygenase</keyword>
<dbReference type="PANTHER" id="PTHR24287:SF18">
    <property type="entry name" value="CYTOCHROME P450 MONOOXYGENASE APDE-RELATED"/>
    <property type="match status" value="1"/>
</dbReference>
<keyword evidence="3 7" id="KW-0479">Metal-binding</keyword>
<comment type="similarity">
    <text evidence="2 8">Belongs to the cytochrome P450 family.</text>
</comment>
<dbReference type="PRINTS" id="PR00385">
    <property type="entry name" value="P450"/>
</dbReference>
<name>A0A9W8Z723_9PLEO</name>
<dbReference type="InterPro" id="IPR036396">
    <property type="entry name" value="Cyt_P450_sf"/>
</dbReference>
<evidence type="ECO:0000256" key="1">
    <source>
        <dbReference type="ARBA" id="ARBA00001971"/>
    </source>
</evidence>
<evidence type="ECO:0000313" key="10">
    <source>
        <dbReference type="Proteomes" id="UP001140510"/>
    </source>
</evidence>
<protein>
    <recommendedName>
        <fullName evidence="11">Cytochrome P450</fullName>
    </recommendedName>
</protein>
<accession>A0A9W8Z723</accession>
<dbReference type="PRINTS" id="PR00465">
    <property type="entry name" value="EP450IV"/>
</dbReference>
<evidence type="ECO:0000256" key="5">
    <source>
        <dbReference type="ARBA" id="ARBA00023004"/>
    </source>
</evidence>
<dbReference type="InterPro" id="IPR047146">
    <property type="entry name" value="Cyt_P450_E_CYP52_fungi"/>
</dbReference>
<dbReference type="GO" id="GO:0020037">
    <property type="term" value="F:heme binding"/>
    <property type="evidence" value="ECO:0007669"/>
    <property type="project" value="InterPro"/>
</dbReference>
<evidence type="ECO:0000256" key="4">
    <source>
        <dbReference type="ARBA" id="ARBA00023002"/>
    </source>
</evidence>
<comment type="cofactor">
    <cofactor evidence="1 7">
        <name>heme</name>
        <dbReference type="ChEBI" id="CHEBI:30413"/>
    </cofactor>
</comment>
<dbReference type="OrthoDB" id="1470350at2759"/>
<keyword evidence="4 8" id="KW-0560">Oxidoreductase</keyword>
<evidence type="ECO:0000256" key="7">
    <source>
        <dbReference type="PIRSR" id="PIRSR602403-1"/>
    </source>
</evidence>
<feature type="binding site" description="axial binding residue" evidence="7">
    <location>
        <position position="359"/>
    </location>
    <ligand>
        <name>heme</name>
        <dbReference type="ChEBI" id="CHEBI:30413"/>
    </ligand>
    <ligandPart>
        <name>Fe</name>
        <dbReference type="ChEBI" id="CHEBI:18248"/>
    </ligandPart>
</feature>
<dbReference type="InterPro" id="IPR002403">
    <property type="entry name" value="Cyt_P450_E_grp-IV"/>
</dbReference>
<evidence type="ECO:0000256" key="3">
    <source>
        <dbReference type="ARBA" id="ARBA00022723"/>
    </source>
</evidence>
<keyword evidence="10" id="KW-1185">Reference proteome</keyword>
<dbReference type="Proteomes" id="UP001140510">
    <property type="component" value="Unassembled WGS sequence"/>
</dbReference>
<evidence type="ECO:0000256" key="2">
    <source>
        <dbReference type="ARBA" id="ARBA00010617"/>
    </source>
</evidence>
<evidence type="ECO:0000313" key="9">
    <source>
        <dbReference type="EMBL" id="KAJ4399165.1"/>
    </source>
</evidence>
<evidence type="ECO:0000256" key="8">
    <source>
        <dbReference type="RuleBase" id="RU000461"/>
    </source>
</evidence>
<evidence type="ECO:0000256" key="6">
    <source>
        <dbReference type="ARBA" id="ARBA00023033"/>
    </source>
</evidence>
<dbReference type="EMBL" id="JAPEVA010000112">
    <property type="protein sequence ID" value="KAJ4399165.1"/>
    <property type="molecule type" value="Genomic_DNA"/>
</dbReference>
<gene>
    <name evidence="9" type="ORF">N0V91_009622</name>
</gene>
<dbReference type="Pfam" id="PF00067">
    <property type="entry name" value="p450"/>
    <property type="match status" value="1"/>
</dbReference>
<evidence type="ECO:0008006" key="11">
    <source>
        <dbReference type="Google" id="ProtNLM"/>
    </source>
</evidence>
<dbReference type="SUPFAM" id="SSF48264">
    <property type="entry name" value="Cytochrome P450"/>
    <property type="match status" value="1"/>
</dbReference>
<dbReference type="InterPro" id="IPR001128">
    <property type="entry name" value="Cyt_P450"/>
</dbReference>
<proteinExistence type="inferred from homology"/>
<dbReference type="Gene3D" id="1.10.630.10">
    <property type="entry name" value="Cytochrome P450"/>
    <property type="match status" value="2"/>
</dbReference>
<sequence length="415" mass="46490">MDRISAPSIPLVVALGLVTLLAYKGWLSHEQEKEIRRLEVEKGLGARNIGTTSPINLKAVLDTQSKDFNLGFRIPQFRDLMGSGVFTQEGKDWSHSRGLLRPLFASNRFQAFEDIRRCVEDMLNNIVPNTVVDLHPRIFQLTLATTLFMLFGDSAHRMIATADKKEQDLASAFNNAQEYLAYRTRVGPFHWLINGPGMWRACRTIHSFLDRAIEEALEVSHERRLLGRNQHVLKKVRDEIASVVGLSPEALPPTQEQLKKMTYLSAVIKESLRLYPPVPVNQRAASRNTTIPEGGGLDGRSPVLVLEGESVGYSVYAMHRREDIYGSDALEFRPERWLNNALHGVGTGYLPFGAGARACLGREFAMLETTYMIARTVQRFPFIAVPDGETMVIGTEKQLLTLVVTSAEGCRLRLS</sequence>
<dbReference type="GO" id="GO:0016705">
    <property type="term" value="F:oxidoreductase activity, acting on paired donors, with incorporation or reduction of molecular oxygen"/>
    <property type="evidence" value="ECO:0007669"/>
    <property type="project" value="InterPro"/>
</dbReference>
<keyword evidence="7 8" id="KW-0349">Heme</keyword>
<keyword evidence="5 7" id="KW-0408">Iron</keyword>
<organism evidence="9 10">
    <name type="scientific">Didymella pomorum</name>
    <dbReference type="NCBI Taxonomy" id="749634"/>
    <lineage>
        <taxon>Eukaryota</taxon>
        <taxon>Fungi</taxon>
        <taxon>Dikarya</taxon>
        <taxon>Ascomycota</taxon>
        <taxon>Pezizomycotina</taxon>
        <taxon>Dothideomycetes</taxon>
        <taxon>Pleosporomycetidae</taxon>
        <taxon>Pleosporales</taxon>
        <taxon>Pleosporineae</taxon>
        <taxon>Didymellaceae</taxon>
        <taxon>Didymella</taxon>
    </lineage>
</organism>
<dbReference type="PROSITE" id="PS00086">
    <property type="entry name" value="CYTOCHROME_P450"/>
    <property type="match status" value="1"/>
</dbReference>
<comment type="caution">
    <text evidence="9">The sequence shown here is derived from an EMBL/GenBank/DDBJ whole genome shotgun (WGS) entry which is preliminary data.</text>
</comment>
<dbReference type="GO" id="GO:0004497">
    <property type="term" value="F:monooxygenase activity"/>
    <property type="evidence" value="ECO:0007669"/>
    <property type="project" value="UniProtKB-KW"/>
</dbReference>
<reference evidence="9" key="1">
    <citation type="submission" date="2022-10" db="EMBL/GenBank/DDBJ databases">
        <title>Tapping the CABI collections for fungal endophytes: first genome assemblies for Collariella, Neodidymelliopsis, Ascochyta clinopodiicola, Didymella pomorum, Didymosphaeria variabile, Neocosmospora piperis and Neocucurbitaria cava.</title>
        <authorList>
            <person name="Hill R."/>
        </authorList>
    </citation>
    <scope>NUCLEOTIDE SEQUENCE</scope>
    <source>
        <strain evidence="9">IMI 355091</strain>
    </source>
</reference>
<dbReference type="GO" id="GO:0005506">
    <property type="term" value="F:iron ion binding"/>
    <property type="evidence" value="ECO:0007669"/>
    <property type="project" value="InterPro"/>
</dbReference>
<dbReference type="PANTHER" id="PTHR24287">
    <property type="entry name" value="P450, PUTATIVE (EUROFUNG)-RELATED"/>
    <property type="match status" value="1"/>
</dbReference>